<evidence type="ECO:0000256" key="1">
    <source>
        <dbReference type="SAM" id="Phobius"/>
    </source>
</evidence>
<keyword evidence="1" id="KW-0812">Transmembrane</keyword>
<dbReference type="KEGG" id="pamo:BAR1_01085"/>
<keyword evidence="3" id="KW-1185">Reference proteome</keyword>
<sequence length="106" mass="12130">MREEEKKLARTARRNAGNEATLVWALFGSFLSVALILSDPILLFIGFGLPMWIFISFALSALAALVWYLNAQNVIEQAKMDYNVIMKAKKAEMNKEHLETLRKRNE</sequence>
<dbReference type="Proteomes" id="UP000261704">
    <property type="component" value="Chromosome"/>
</dbReference>
<reference evidence="2 3" key="1">
    <citation type="submission" date="2018-09" db="EMBL/GenBank/DDBJ databases">
        <title>Profundibacter amoris BAR1 gen. nov., sp. nov., a new member of the Roseobacter clade isolated at Lokis Castle Vent Field on the Arctic Mid-Oceanic Ridge.</title>
        <authorList>
            <person name="Le Moine Bauer S."/>
            <person name="Sjoeberg A.G."/>
            <person name="L'Haridon S."/>
            <person name="Stokke R."/>
            <person name="Roalkvam I."/>
            <person name="Steen I.H."/>
            <person name="Dahle H."/>
        </authorList>
    </citation>
    <scope>NUCLEOTIDE SEQUENCE [LARGE SCALE GENOMIC DNA]</scope>
    <source>
        <strain evidence="2 3">BAR1</strain>
    </source>
</reference>
<evidence type="ECO:0000313" key="3">
    <source>
        <dbReference type="Proteomes" id="UP000261704"/>
    </source>
</evidence>
<dbReference type="AlphaFoldDB" id="A0A347UCS6"/>
<organism evidence="2 3">
    <name type="scientific">Profundibacter amoris</name>
    <dbReference type="NCBI Taxonomy" id="2171755"/>
    <lineage>
        <taxon>Bacteria</taxon>
        <taxon>Pseudomonadati</taxon>
        <taxon>Pseudomonadota</taxon>
        <taxon>Alphaproteobacteria</taxon>
        <taxon>Rhodobacterales</taxon>
        <taxon>Paracoccaceae</taxon>
        <taxon>Profundibacter</taxon>
    </lineage>
</organism>
<accession>A0A347UCS6</accession>
<evidence type="ECO:0000313" key="2">
    <source>
        <dbReference type="EMBL" id="AXX96654.1"/>
    </source>
</evidence>
<keyword evidence="1" id="KW-1133">Transmembrane helix</keyword>
<feature type="transmembrane region" description="Helical" evidence="1">
    <location>
        <begin position="21"/>
        <end position="45"/>
    </location>
</feature>
<feature type="transmembrane region" description="Helical" evidence="1">
    <location>
        <begin position="51"/>
        <end position="70"/>
    </location>
</feature>
<protein>
    <submittedName>
        <fullName evidence="2">Uncharacterized protein</fullName>
    </submittedName>
</protein>
<dbReference type="EMBL" id="CP032125">
    <property type="protein sequence ID" value="AXX96654.1"/>
    <property type="molecule type" value="Genomic_DNA"/>
</dbReference>
<gene>
    <name evidence="2" type="ORF">BAR1_01085</name>
</gene>
<proteinExistence type="predicted"/>
<name>A0A347UCS6_9RHOB</name>
<dbReference type="RefSeq" id="WP_118941312.1">
    <property type="nucleotide sequence ID" value="NZ_CP032125.1"/>
</dbReference>
<keyword evidence="1" id="KW-0472">Membrane</keyword>